<comment type="caution">
    <text evidence="9">The sequence shown here is derived from an EMBL/GenBank/DDBJ whole genome shotgun (WGS) entry which is preliminary data.</text>
</comment>
<feature type="signal peptide" evidence="8">
    <location>
        <begin position="1"/>
        <end position="22"/>
    </location>
</feature>
<accession>A0A839T1U4</accession>
<evidence type="ECO:0000256" key="5">
    <source>
        <dbReference type="ARBA" id="ARBA00022801"/>
    </source>
</evidence>
<evidence type="ECO:0000256" key="7">
    <source>
        <dbReference type="PIRSR" id="PIRSR001227-1"/>
    </source>
</evidence>
<keyword evidence="10" id="KW-1185">Reference proteome</keyword>
<protein>
    <submittedName>
        <fullName evidence="9">Acyl-homoserine-lactone acylase</fullName>
        <ecNumber evidence="9">3.5.1.97</ecNumber>
    </submittedName>
</protein>
<gene>
    <name evidence="9" type="ORF">FHR87_001778</name>
</gene>
<evidence type="ECO:0000313" key="9">
    <source>
        <dbReference type="EMBL" id="MBB3103382.1"/>
    </source>
</evidence>
<evidence type="ECO:0000256" key="4">
    <source>
        <dbReference type="ARBA" id="ARBA00022764"/>
    </source>
</evidence>
<dbReference type="EMBL" id="JACHXI010000007">
    <property type="protein sequence ID" value="MBB3103382.1"/>
    <property type="molecule type" value="Genomic_DNA"/>
</dbReference>
<dbReference type="CDD" id="cd01936">
    <property type="entry name" value="Ntn_CA"/>
    <property type="match status" value="1"/>
</dbReference>
<dbReference type="InterPro" id="IPR043146">
    <property type="entry name" value="Penicillin_amidase_N_B-knob"/>
</dbReference>
<dbReference type="Pfam" id="PF01804">
    <property type="entry name" value="Penicil_amidase"/>
    <property type="match status" value="1"/>
</dbReference>
<organism evidence="9 10">
    <name type="scientific">Azomonas macrocytogenes</name>
    <name type="common">Azotobacter macrocytogenes</name>
    <dbReference type="NCBI Taxonomy" id="69962"/>
    <lineage>
        <taxon>Bacteria</taxon>
        <taxon>Pseudomonadati</taxon>
        <taxon>Pseudomonadota</taxon>
        <taxon>Gammaproteobacteria</taxon>
        <taxon>Pseudomonadales</taxon>
        <taxon>Pseudomonadaceae</taxon>
        <taxon>Azomonas</taxon>
    </lineage>
</organism>
<evidence type="ECO:0000256" key="8">
    <source>
        <dbReference type="SAM" id="SignalP"/>
    </source>
</evidence>
<comment type="similarity">
    <text evidence="2">Belongs to the peptidase S45 family.</text>
</comment>
<evidence type="ECO:0000256" key="2">
    <source>
        <dbReference type="ARBA" id="ARBA00006586"/>
    </source>
</evidence>
<dbReference type="GO" id="GO:0017000">
    <property type="term" value="P:antibiotic biosynthetic process"/>
    <property type="evidence" value="ECO:0007669"/>
    <property type="project" value="InterPro"/>
</dbReference>
<dbReference type="PANTHER" id="PTHR34218">
    <property type="entry name" value="PEPTIDASE S45 PENICILLIN AMIDASE"/>
    <property type="match status" value="1"/>
</dbReference>
<dbReference type="InterPro" id="IPR002692">
    <property type="entry name" value="S45"/>
</dbReference>
<dbReference type="PIRSF" id="PIRSF001227">
    <property type="entry name" value="Pen_acylase"/>
    <property type="match status" value="1"/>
</dbReference>
<keyword evidence="6" id="KW-0865">Zymogen</keyword>
<dbReference type="InterPro" id="IPR014395">
    <property type="entry name" value="Pen/GL7ACA/AHL_acylase"/>
</dbReference>
<evidence type="ECO:0000256" key="1">
    <source>
        <dbReference type="ARBA" id="ARBA00004418"/>
    </source>
</evidence>
<dbReference type="AlphaFoldDB" id="A0A839T1U4"/>
<comment type="subcellular location">
    <subcellularLocation>
        <location evidence="1">Periplasm</location>
    </subcellularLocation>
</comment>
<evidence type="ECO:0000256" key="3">
    <source>
        <dbReference type="ARBA" id="ARBA00022729"/>
    </source>
</evidence>
<dbReference type="GO" id="GO:0042597">
    <property type="term" value="C:periplasmic space"/>
    <property type="evidence" value="ECO:0007669"/>
    <property type="project" value="UniProtKB-SubCell"/>
</dbReference>
<dbReference type="Gene3D" id="1.10.1400.10">
    <property type="match status" value="1"/>
</dbReference>
<dbReference type="Gene3D" id="1.10.439.10">
    <property type="entry name" value="Penicillin Amidohydrolase, domain 1"/>
    <property type="match status" value="1"/>
</dbReference>
<dbReference type="InterPro" id="IPR023343">
    <property type="entry name" value="Penicillin_amidase_dom1"/>
</dbReference>
<dbReference type="PROSITE" id="PS51257">
    <property type="entry name" value="PROKAR_LIPOPROTEIN"/>
    <property type="match status" value="1"/>
</dbReference>
<proteinExistence type="inferred from homology"/>
<dbReference type="EC" id="3.5.1.97" evidence="9"/>
<feature type="active site" description="Nucleophile" evidence="7">
    <location>
        <position position="217"/>
    </location>
</feature>
<dbReference type="SUPFAM" id="SSF56235">
    <property type="entry name" value="N-terminal nucleophile aminohydrolases (Ntn hydrolases)"/>
    <property type="match status" value="1"/>
</dbReference>
<evidence type="ECO:0000256" key="6">
    <source>
        <dbReference type="ARBA" id="ARBA00023145"/>
    </source>
</evidence>
<feature type="chain" id="PRO_5032490453" evidence="8">
    <location>
        <begin position="23"/>
        <end position="763"/>
    </location>
</feature>
<dbReference type="Proteomes" id="UP000549250">
    <property type="component" value="Unassembled WGS sequence"/>
</dbReference>
<evidence type="ECO:0000313" key="10">
    <source>
        <dbReference type="Proteomes" id="UP000549250"/>
    </source>
</evidence>
<dbReference type="PANTHER" id="PTHR34218:SF3">
    <property type="entry name" value="ACYL-HOMOSERINE LACTONE ACYLASE PVDQ"/>
    <property type="match status" value="1"/>
</dbReference>
<dbReference type="InterPro" id="IPR029055">
    <property type="entry name" value="Ntn_hydrolases_N"/>
</dbReference>
<dbReference type="InterPro" id="IPR043147">
    <property type="entry name" value="Penicillin_amidase_A-knob"/>
</dbReference>
<dbReference type="Gene3D" id="3.60.20.10">
    <property type="entry name" value="Glutamine Phosphoribosylpyrophosphate, subunit 1, domain 1"/>
    <property type="match status" value="1"/>
</dbReference>
<dbReference type="RefSeq" id="WP_338021240.1">
    <property type="nucleotide sequence ID" value="NZ_JACHXI010000007.1"/>
</dbReference>
<dbReference type="Gene3D" id="2.30.120.10">
    <property type="match status" value="1"/>
</dbReference>
<keyword evidence="5 9" id="KW-0378">Hydrolase</keyword>
<reference evidence="9 10" key="1">
    <citation type="submission" date="2020-08" db="EMBL/GenBank/DDBJ databases">
        <title>Genomic Encyclopedia of Type Strains, Phase III (KMG-III): the genomes of soil and plant-associated and newly described type strains.</title>
        <authorList>
            <person name="Whitman W."/>
        </authorList>
    </citation>
    <scope>NUCLEOTIDE SEQUENCE [LARGE SCALE GENOMIC DNA]</scope>
    <source>
        <strain evidence="9 10">CECT 4462</strain>
    </source>
</reference>
<dbReference type="GO" id="GO:0016811">
    <property type="term" value="F:hydrolase activity, acting on carbon-nitrogen (but not peptide) bonds, in linear amides"/>
    <property type="evidence" value="ECO:0007669"/>
    <property type="project" value="InterPro"/>
</dbReference>
<name>A0A839T1U4_AZOMA</name>
<keyword evidence="3 8" id="KW-0732">Signal</keyword>
<sequence>MRRTFATMVGALLACTATQILATNEADTETEIRWTTFGVPHIKAANERGLGYGIGYAYARDNLCLLEEEIVTARGERSRFFGPDGKSSARIANVPSDFFFRWLNDDAAVEGFWVAQPVAIQQLLEGYAAGFNRYLNDTPEAEQPAACAGSDWLRPIASADLIRLARRLIVEGGLGNFVEALIAAAPPGQEQIASTNLHLDFAQAARRRAQFGEQTGSNAVAIGSDLSDNGKGILLGNPHFPWSGAARFYQMHLTIPGKLDVMGAALPGMPVINIGFNQHFAWSHTVDTSSHFTLQRLQLDPQDSSRYLVDGQSRPLEKRIVNIEVRNEDGMLANLEHTLYLSEYGPLLNWPGLLGWDDKTAYALQDANLDNTRAIQQWVAMNEATSLAEFKASIERLQGIPWVNTLAADDRGRTLYMNTAVMPNVTLEQTADCLDKAMAKEGLPVLDGSRSACRWTVDKEAAQPGIMPVSQQPVLERRDFVQNSNSSAWMTNPAAPLTGFSPLISQAKELNPRTRFGLTQLARLAKGKITPQQLEHMVTANQVYMANVLMANLLTLCQADQAPQDVCTSFHRWNRQANLGDNARALLYFQRFMTHFQEIPAAWRVPFNPADPIGTPRGILLSKPHVKEQVLQALHIARDEVNELGIAEHAAWGEVQKSSRGDEQIPIPGGGSNLGVYNAIESQPEGDSYLEVIGGSSHIQLVRFTDAGPQARGILSFSQSADPTSSHNRDQTLRFSRQQWHTLPFTEEQINASLSAPVLLLSE</sequence>
<keyword evidence="4" id="KW-0574">Periplasm</keyword>